<comment type="caution">
    <text evidence="7">The sequence shown here is derived from an EMBL/GenBank/DDBJ whole genome shotgun (WGS) entry which is preliminary data.</text>
</comment>
<reference evidence="7 8" key="1">
    <citation type="submission" date="2019-07" db="EMBL/GenBank/DDBJ databases">
        <title>Whole genome shotgun sequence of Skermanella aerolata NBRC 106429.</title>
        <authorList>
            <person name="Hosoyama A."/>
            <person name="Uohara A."/>
            <person name="Ohji S."/>
            <person name="Ichikawa N."/>
        </authorList>
    </citation>
    <scope>NUCLEOTIDE SEQUENCE [LARGE SCALE GENOMIC DNA]</scope>
    <source>
        <strain evidence="7 8">NBRC 106429</strain>
    </source>
</reference>
<evidence type="ECO:0000256" key="1">
    <source>
        <dbReference type="ARBA" id="ARBA00022679"/>
    </source>
</evidence>
<dbReference type="GO" id="GO:0005737">
    <property type="term" value="C:cytoplasm"/>
    <property type="evidence" value="ECO:0007669"/>
    <property type="project" value="UniProtKB-SubCell"/>
</dbReference>
<dbReference type="Pfam" id="PF20143">
    <property type="entry name" value="NAD_kinase_C"/>
    <property type="match status" value="1"/>
</dbReference>
<comment type="catalytic activity">
    <reaction evidence="5 6">
        <text>NAD(+) + ATP = ADP + NADP(+) + H(+)</text>
        <dbReference type="Rhea" id="RHEA:18629"/>
        <dbReference type="ChEBI" id="CHEBI:15378"/>
        <dbReference type="ChEBI" id="CHEBI:30616"/>
        <dbReference type="ChEBI" id="CHEBI:57540"/>
        <dbReference type="ChEBI" id="CHEBI:58349"/>
        <dbReference type="ChEBI" id="CHEBI:456216"/>
        <dbReference type="EC" id="2.7.1.23"/>
    </reaction>
</comment>
<keyword evidence="1 6" id="KW-0808">Transferase</keyword>
<dbReference type="Gene3D" id="3.40.50.10330">
    <property type="entry name" value="Probable inorganic polyphosphate/atp-NAD kinase, domain 1"/>
    <property type="match status" value="1"/>
</dbReference>
<dbReference type="GO" id="GO:0006741">
    <property type="term" value="P:NADP+ biosynthetic process"/>
    <property type="evidence" value="ECO:0007669"/>
    <property type="project" value="UniProtKB-UniRule"/>
</dbReference>
<gene>
    <name evidence="6 7" type="primary">nadK</name>
    <name evidence="7" type="ORF">SAE02_06220</name>
</gene>
<evidence type="ECO:0000256" key="3">
    <source>
        <dbReference type="ARBA" id="ARBA00022857"/>
    </source>
</evidence>
<dbReference type="OrthoDB" id="9774737at2"/>
<dbReference type="InterPro" id="IPR017437">
    <property type="entry name" value="ATP-NAD_kinase_PpnK-typ_C"/>
</dbReference>
<keyword evidence="4 6" id="KW-0520">NAD</keyword>
<keyword evidence="8" id="KW-1185">Reference proteome</keyword>
<dbReference type="InterPro" id="IPR002504">
    <property type="entry name" value="NADK"/>
</dbReference>
<dbReference type="NCBIfam" id="NF003406">
    <property type="entry name" value="PRK04761.1"/>
    <property type="match status" value="1"/>
</dbReference>
<dbReference type="EMBL" id="BJYZ01000002">
    <property type="protein sequence ID" value="GEO36474.1"/>
    <property type="molecule type" value="Genomic_DNA"/>
</dbReference>
<accession>A0A512DJ18</accession>
<evidence type="ECO:0000256" key="4">
    <source>
        <dbReference type="ARBA" id="ARBA00023027"/>
    </source>
</evidence>
<dbReference type="GO" id="GO:0019674">
    <property type="term" value="P:NAD+ metabolic process"/>
    <property type="evidence" value="ECO:0007669"/>
    <property type="project" value="InterPro"/>
</dbReference>
<dbReference type="InterPro" id="IPR016064">
    <property type="entry name" value="NAD/diacylglycerol_kinase_sf"/>
</dbReference>
<feature type="active site" description="Proton acceptor" evidence="6">
    <location>
        <position position="46"/>
    </location>
</feature>
<dbReference type="GO" id="GO:0005524">
    <property type="term" value="F:ATP binding"/>
    <property type="evidence" value="ECO:0007669"/>
    <property type="project" value="UniProtKB-KW"/>
</dbReference>
<evidence type="ECO:0000256" key="6">
    <source>
        <dbReference type="HAMAP-Rule" id="MF_00361"/>
    </source>
</evidence>
<feature type="binding site" evidence="6">
    <location>
        <position position="154"/>
    </location>
    <ligand>
        <name>NAD(+)</name>
        <dbReference type="ChEBI" id="CHEBI:57540"/>
    </ligand>
</feature>
<comment type="function">
    <text evidence="6">Involved in the regulation of the intracellular balance of NAD and NADP, and is a key enzyme in the biosynthesis of NADP. Catalyzes specifically the phosphorylation on 2'-hydroxyl of the adenosine moiety of NAD to yield NADP.</text>
</comment>
<evidence type="ECO:0000256" key="5">
    <source>
        <dbReference type="ARBA" id="ARBA00047925"/>
    </source>
</evidence>
<dbReference type="Gene3D" id="2.60.200.30">
    <property type="entry name" value="Probable inorganic polyphosphate/atp-NAD kinase, domain 2"/>
    <property type="match status" value="1"/>
</dbReference>
<comment type="similarity">
    <text evidence="6">Belongs to the NAD kinase family.</text>
</comment>
<dbReference type="AlphaFoldDB" id="A0A512DJ18"/>
<dbReference type="PANTHER" id="PTHR20275:SF0">
    <property type="entry name" value="NAD KINASE"/>
    <property type="match status" value="1"/>
</dbReference>
<proteinExistence type="inferred from homology"/>
<keyword evidence="6" id="KW-0547">Nucleotide-binding</keyword>
<comment type="caution">
    <text evidence="6">Lacks conserved residue(s) required for the propagation of feature annotation.</text>
</comment>
<feature type="binding site" evidence="6">
    <location>
        <begin position="46"/>
        <end position="47"/>
    </location>
    <ligand>
        <name>NAD(+)</name>
        <dbReference type="ChEBI" id="CHEBI:57540"/>
    </ligand>
</feature>
<keyword evidence="3 6" id="KW-0521">NADP</keyword>
<dbReference type="SUPFAM" id="SSF111331">
    <property type="entry name" value="NAD kinase/diacylglycerol kinase-like"/>
    <property type="match status" value="1"/>
</dbReference>
<comment type="subcellular location">
    <subcellularLocation>
        <location evidence="6">Cytoplasm</location>
    </subcellularLocation>
</comment>
<organism evidence="7 8">
    <name type="scientific">Skermanella aerolata</name>
    <dbReference type="NCBI Taxonomy" id="393310"/>
    <lineage>
        <taxon>Bacteria</taxon>
        <taxon>Pseudomonadati</taxon>
        <taxon>Pseudomonadota</taxon>
        <taxon>Alphaproteobacteria</taxon>
        <taxon>Rhodospirillales</taxon>
        <taxon>Azospirillaceae</taxon>
        <taxon>Skermanella</taxon>
    </lineage>
</organism>
<comment type="cofactor">
    <cofactor evidence="6">
        <name>a divalent metal cation</name>
        <dbReference type="ChEBI" id="CHEBI:60240"/>
    </cofactor>
</comment>
<protein>
    <recommendedName>
        <fullName evidence="6">NAD kinase</fullName>
        <ecNumber evidence="6">2.7.1.23</ecNumber>
    </recommendedName>
    <alternativeName>
        <fullName evidence="6">ATP-dependent NAD kinase</fullName>
    </alternativeName>
</protein>
<evidence type="ECO:0000313" key="7">
    <source>
        <dbReference type="EMBL" id="GEO36474.1"/>
    </source>
</evidence>
<dbReference type="GO" id="GO:0051287">
    <property type="term" value="F:NAD binding"/>
    <property type="evidence" value="ECO:0007669"/>
    <property type="project" value="UniProtKB-ARBA"/>
</dbReference>
<dbReference type="Proteomes" id="UP000321523">
    <property type="component" value="Unassembled WGS sequence"/>
</dbReference>
<feature type="binding site" evidence="6">
    <location>
        <begin position="116"/>
        <end position="117"/>
    </location>
    <ligand>
        <name>NAD(+)</name>
        <dbReference type="ChEBI" id="CHEBI:57540"/>
    </ligand>
</feature>
<sequence length="257" mass="28247">MPVDHPLVAFVAADTNEARNAQVRLAHRYGNTPLDRAEVVVALGGDGFLLETLHRTLSRPVPVYGMNRGSVGFLLNEFSEDGLLDRVNRAQKVTLHPLRMCATRVDGERIEGLAINEVSLLRETRQAAKLRITVDGVVRLPELICDGCLVATPAGSTAYNLSAHGPILPLGSSIMALTPISAFRPRRWRGALLPQSACIVFEVLESAKRPVSAVGDFTEVRDVARVEIREDRSVSLTLLFDPEHNLEERILKEQFAP</sequence>
<feature type="binding site" evidence="6">
    <location>
        <position position="146"/>
    </location>
    <ligand>
        <name>NAD(+)</name>
        <dbReference type="ChEBI" id="CHEBI:57540"/>
    </ligand>
</feature>
<dbReference type="HAMAP" id="MF_00361">
    <property type="entry name" value="NAD_kinase"/>
    <property type="match status" value="1"/>
</dbReference>
<keyword evidence="6" id="KW-0963">Cytoplasm</keyword>
<dbReference type="EC" id="2.7.1.23" evidence="6"/>
<dbReference type="GO" id="GO:0046872">
    <property type="term" value="F:metal ion binding"/>
    <property type="evidence" value="ECO:0007669"/>
    <property type="project" value="UniProtKB-UniRule"/>
</dbReference>
<evidence type="ECO:0000256" key="2">
    <source>
        <dbReference type="ARBA" id="ARBA00022777"/>
    </source>
</evidence>
<name>A0A512DJ18_9PROT</name>
<keyword evidence="2 6" id="KW-0418">Kinase</keyword>
<dbReference type="PANTHER" id="PTHR20275">
    <property type="entry name" value="NAD KINASE"/>
    <property type="match status" value="1"/>
</dbReference>
<dbReference type="GO" id="GO:0003951">
    <property type="term" value="F:NAD+ kinase activity"/>
    <property type="evidence" value="ECO:0007669"/>
    <property type="project" value="UniProtKB-UniRule"/>
</dbReference>
<feature type="binding site" evidence="6">
    <location>
        <begin position="157"/>
        <end position="162"/>
    </location>
    <ligand>
        <name>NAD(+)</name>
        <dbReference type="ChEBI" id="CHEBI:57540"/>
    </ligand>
</feature>
<dbReference type="InterPro" id="IPR017438">
    <property type="entry name" value="ATP-NAD_kinase_N"/>
</dbReference>
<evidence type="ECO:0000313" key="8">
    <source>
        <dbReference type="Proteomes" id="UP000321523"/>
    </source>
</evidence>
<keyword evidence="6" id="KW-0067">ATP-binding</keyword>